<proteinExistence type="predicted"/>
<protein>
    <submittedName>
        <fullName evidence="1">Uncharacterized protein</fullName>
    </submittedName>
</protein>
<name>A0ACC1NWT8_9HYPO</name>
<keyword evidence="2" id="KW-1185">Reference proteome</keyword>
<sequence length="444" mass="49193">MLNSIPLIGFALGVLFVSWLGEKYGRRVVFVFLNCTCLVGVGITYSSKSFTQILIGRCLVQAYVGMENWLIPMYQSEIVPANIRGAIVGNYFTFKLIGSMIMAAVTNKTRDFDGSLCWKIPIAAMFVVPAMSLLLCYFIPESPRWLLRKGNREEAHRVLEYIYDGNPNASVDHELQYLQQMLNAEPESGTWADLFRGTNRSRTLIAILSNVFGFGSGQAFANIYSTIFLKENIPSVNPFLFSLYGQTASVIGAVVFMFLVDRAGRRFLWMTSAPLGATSMLIMGALGCIGNPSQAVNYGIASMFPVFNFFFVSSFGLLPAVIIAEISSLRLRDKTAFVGWSTQNVTNFVLTFTLPYLSGPAKPTAGLGAKVAFIYGFIGWCGVIWAYFYAPELKGRSLEEIDEMLRAGVSARKSKAWQSSQNSMASRNTQFDDNKDCPEHKETA</sequence>
<dbReference type="EMBL" id="JANJQO010000016">
    <property type="protein sequence ID" value="KAJ2983790.1"/>
    <property type="molecule type" value="Genomic_DNA"/>
</dbReference>
<accession>A0ACC1NWT8</accession>
<evidence type="ECO:0000313" key="1">
    <source>
        <dbReference type="EMBL" id="KAJ2983790.1"/>
    </source>
</evidence>
<evidence type="ECO:0000313" key="2">
    <source>
        <dbReference type="Proteomes" id="UP001143910"/>
    </source>
</evidence>
<comment type="caution">
    <text evidence="1">The sequence shown here is derived from an EMBL/GenBank/DDBJ whole genome shotgun (WGS) entry which is preliminary data.</text>
</comment>
<reference evidence="1" key="1">
    <citation type="submission" date="2022-08" db="EMBL/GenBank/DDBJ databases">
        <title>Genome Sequence of Lecanicillium fungicola.</title>
        <authorList>
            <person name="Buettner E."/>
        </authorList>
    </citation>
    <scope>NUCLEOTIDE SEQUENCE</scope>
    <source>
        <strain evidence="1">Babe33</strain>
    </source>
</reference>
<dbReference type="Proteomes" id="UP001143910">
    <property type="component" value="Unassembled WGS sequence"/>
</dbReference>
<gene>
    <name evidence="1" type="ORF">NQ176_g435</name>
</gene>
<organism evidence="1 2">
    <name type="scientific">Zarea fungicola</name>
    <dbReference type="NCBI Taxonomy" id="93591"/>
    <lineage>
        <taxon>Eukaryota</taxon>
        <taxon>Fungi</taxon>
        <taxon>Dikarya</taxon>
        <taxon>Ascomycota</taxon>
        <taxon>Pezizomycotina</taxon>
        <taxon>Sordariomycetes</taxon>
        <taxon>Hypocreomycetidae</taxon>
        <taxon>Hypocreales</taxon>
        <taxon>Cordycipitaceae</taxon>
        <taxon>Zarea</taxon>
    </lineage>
</organism>